<comment type="caution">
    <text evidence="1">The sequence shown here is derived from an EMBL/GenBank/DDBJ whole genome shotgun (WGS) entry which is preliminary data.</text>
</comment>
<dbReference type="OrthoDB" id="2414339at2"/>
<evidence type="ECO:0000313" key="2">
    <source>
        <dbReference type="Proteomes" id="UP000242752"/>
    </source>
</evidence>
<dbReference type="RefSeq" id="WP_103358470.1">
    <property type="nucleotide sequence ID" value="NZ_CP113107.1"/>
</dbReference>
<keyword evidence="2" id="KW-1185">Reference proteome</keyword>
<dbReference type="EMBL" id="PPRF01000051">
    <property type="protein sequence ID" value="PNZ26683.1"/>
    <property type="molecule type" value="Genomic_DNA"/>
</dbReference>
<dbReference type="AlphaFoldDB" id="A0A2K3YM51"/>
<protein>
    <submittedName>
        <fullName evidence="1">Uncharacterized protein</fullName>
    </submittedName>
</protein>
<organism evidence="1 2">
    <name type="scientific">Staphylococcus rostri</name>
    <dbReference type="NCBI Taxonomy" id="522262"/>
    <lineage>
        <taxon>Bacteria</taxon>
        <taxon>Bacillati</taxon>
        <taxon>Bacillota</taxon>
        <taxon>Bacilli</taxon>
        <taxon>Bacillales</taxon>
        <taxon>Staphylococcaceae</taxon>
        <taxon>Staphylococcus</taxon>
    </lineage>
</organism>
<accession>A0A2K3YM51</accession>
<gene>
    <name evidence="1" type="ORF">CD122_08010</name>
</gene>
<reference evidence="1 2" key="1">
    <citation type="submission" date="2017-08" db="EMBL/GenBank/DDBJ databases">
        <title>Draft genome sequences of 64 type strains of genus Staph aureus.</title>
        <authorList>
            <person name="Cole K."/>
            <person name="Golubchik T."/>
            <person name="Russell J."/>
            <person name="Foster D."/>
            <person name="Llewelyn M."/>
            <person name="Wilson D."/>
            <person name="Crook D."/>
            <person name="Paul J."/>
        </authorList>
    </citation>
    <scope>NUCLEOTIDE SEQUENCE [LARGE SCALE GENOMIC DNA]</scope>
    <source>
        <strain evidence="1 2">DSM 21968</strain>
    </source>
</reference>
<dbReference type="Proteomes" id="UP000242752">
    <property type="component" value="Unassembled WGS sequence"/>
</dbReference>
<evidence type="ECO:0000313" key="1">
    <source>
        <dbReference type="EMBL" id="PNZ26683.1"/>
    </source>
</evidence>
<name>A0A2K3YM51_9STAP</name>
<sequence>MSKFGFLNSYRLFKPDGNKFCLIIPTEKYFRVLGYGQYYKKFDGYYKWSDFEKFKQDHNLRTADEIKVSKLRKMQDHT</sequence>
<proteinExistence type="predicted"/>